<dbReference type="Pfam" id="PF03641">
    <property type="entry name" value="Lysine_decarbox"/>
    <property type="match status" value="1"/>
</dbReference>
<dbReference type="GO" id="GO:0016787">
    <property type="term" value="F:hydrolase activity"/>
    <property type="evidence" value="ECO:0007669"/>
    <property type="project" value="UniProtKB-KW"/>
</dbReference>
<reference evidence="2 3" key="1">
    <citation type="journal article" date="2016" name="Nat. Commun.">
        <title>Thousands of microbial genomes shed light on interconnected biogeochemical processes in an aquifer system.</title>
        <authorList>
            <person name="Anantharaman K."/>
            <person name="Brown C.T."/>
            <person name="Hug L.A."/>
            <person name="Sharon I."/>
            <person name="Castelle C.J."/>
            <person name="Probst A.J."/>
            <person name="Thomas B.C."/>
            <person name="Singh A."/>
            <person name="Wilkins M.J."/>
            <person name="Karaoz U."/>
            <person name="Brodie E.L."/>
            <person name="Williams K.H."/>
            <person name="Hubbard S.S."/>
            <person name="Banfield J.F."/>
        </authorList>
    </citation>
    <scope>NUCLEOTIDE SEQUENCE [LARGE SCALE GENOMIC DNA]</scope>
</reference>
<dbReference type="GO" id="GO:0005829">
    <property type="term" value="C:cytosol"/>
    <property type="evidence" value="ECO:0007669"/>
    <property type="project" value="TreeGrafter"/>
</dbReference>
<proteinExistence type="inferred from homology"/>
<dbReference type="SUPFAM" id="SSF102405">
    <property type="entry name" value="MCP/YpsA-like"/>
    <property type="match status" value="1"/>
</dbReference>
<keyword evidence="1" id="KW-0203">Cytokinin biosynthesis</keyword>
<dbReference type="PANTHER" id="PTHR43393">
    <property type="entry name" value="CYTOKININ RIBOSIDE 5'-MONOPHOSPHATE PHOSPHORIBOHYDROLASE"/>
    <property type="match status" value="1"/>
</dbReference>
<dbReference type="AlphaFoldDB" id="A0A1G2HHT5"/>
<organism evidence="2 3">
    <name type="scientific">Candidatus Spechtbacteria bacterium RIFCSPLOWO2_02_FULL_38_8</name>
    <dbReference type="NCBI Taxonomy" id="1802164"/>
    <lineage>
        <taxon>Bacteria</taxon>
        <taxon>Candidatus Spechtiibacteriota</taxon>
    </lineage>
</organism>
<evidence type="ECO:0000313" key="3">
    <source>
        <dbReference type="Proteomes" id="UP000178509"/>
    </source>
</evidence>
<dbReference type="EMBL" id="MHOJ01000042">
    <property type="protein sequence ID" value="OGZ61458.1"/>
    <property type="molecule type" value="Genomic_DNA"/>
</dbReference>
<dbReference type="GO" id="GO:0009691">
    <property type="term" value="P:cytokinin biosynthetic process"/>
    <property type="evidence" value="ECO:0007669"/>
    <property type="project" value="UniProtKB-UniRule"/>
</dbReference>
<dbReference type="Proteomes" id="UP000178509">
    <property type="component" value="Unassembled WGS sequence"/>
</dbReference>
<gene>
    <name evidence="2" type="ORF">A3H51_03130</name>
</gene>
<dbReference type="InterPro" id="IPR052341">
    <property type="entry name" value="LOG_family_nucleotidases"/>
</dbReference>
<dbReference type="NCBIfam" id="TIGR00730">
    <property type="entry name" value="Rossman fold protein, TIGR00730 family"/>
    <property type="match status" value="1"/>
</dbReference>
<dbReference type="PANTHER" id="PTHR43393:SF3">
    <property type="entry name" value="LYSINE DECARBOXYLASE-LIKE PROTEIN"/>
    <property type="match status" value="1"/>
</dbReference>
<protein>
    <recommendedName>
        <fullName evidence="1">Cytokinin riboside 5'-monophosphate phosphoribohydrolase</fullName>
        <ecNumber evidence="1">3.2.2.n1</ecNumber>
    </recommendedName>
</protein>
<dbReference type="STRING" id="1802164.A3H51_03130"/>
<evidence type="ECO:0000313" key="2">
    <source>
        <dbReference type="EMBL" id="OGZ61458.1"/>
    </source>
</evidence>
<sequence length="230" mass="26501">MIKKRKDKKSMPKKRRIEEIIKKTEEMEERLERIGDEFRLGFEFLLNFERAISIFGSARANLEHKNYKEAEKLAFLLAKDGFTVITGGGPGIMEAANKGASDAGGRSVGLNIMLEKEQRVNQYVNEAKAFHYFFTRKVMLAFASQVYVFFPGGFGTLDEFFEMITLIQTGKINPLPIILVEKHYWRPLVSWIEKSLYKQHKTISKSDTRVYALADDAEEAHKLIKNLLKK</sequence>
<comment type="caution">
    <text evidence="2">The sequence shown here is derived from an EMBL/GenBank/DDBJ whole genome shotgun (WGS) entry which is preliminary data.</text>
</comment>
<dbReference type="InterPro" id="IPR005269">
    <property type="entry name" value="LOG"/>
</dbReference>
<evidence type="ECO:0000256" key="1">
    <source>
        <dbReference type="RuleBase" id="RU363015"/>
    </source>
</evidence>
<name>A0A1G2HHT5_9BACT</name>
<dbReference type="InterPro" id="IPR031100">
    <property type="entry name" value="LOG_fam"/>
</dbReference>
<comment type="similarity">
    <text evidence="1">Belongs to the LOG family.</text>
</comment>
<accession>A0A1G2HHT5</accession>
<keyword evidence="1" id="KW-0378">Hydrolase</keyword>
<dbReference type="EC" id="3.2.2.n1" evidence="1"/>
<dbReference type="Gene3D" id="3.40.50.450">
    <property type="match status" value="1"/>
</dbReference>